<dbReference type="Gene3D" id="3.10.180.10">
    <property type="entry name" value="2,3-Dihydroxybiphenyl 1,2-Dioxygenase, domain 1"/>
    <property type="match status" value="1"/>
</dbReference>
<dbReference type="OrthoDB" id="9806473at2"/>
<dbReference type="PANTHER" id="PTHR33990">
    <property type="entry name" value="PROTEIN YJDN-RELATED"/>
    <property type="match status" value="1"/>
</dbReference>
<dbReference type="InterPro" id="IPR009725">
    <property type="entry name" value="3_dmu_93_MTrfase"/>
</dbReference>
<name>A0A1H1MBU5_9ACTN</name>
<dbReference type="GO" id="GO:0032259">
    <property type="term" value="P:methylation"/>
    <property type="evidence" value="ECO:0007669"/>
    <property type="project" value="UniProtKB-KW"/>
</dbReference>
<dbReference type="PIRSF" id="PIRSF021700">
    <property type="entry name" value="3_dmu_93_MTrfase"/>
    <property type="match status" value="1"/>
</dbReference>
<dbReference type="EMBL" id="LT629749">
    <property type="protein sequence ID" value="SDR84206.1"/>
    <property type="molecule type" value="Genomic_DNA"/>
</dbReference>
<accession>A0A1H1MBU5</accession>
<dbReference type="Pfam" id="PF06983">
    <property type="entry name" value="3-dmu-9_3-mt"/>
    <property type="match status" value="1"/>
</dbReference>
<dbReference type="CDD" id="cd06588">
    <property type="entry name" value="PhnB_like"/>
    <property type="match status" value="1"/>
</dbReference>
<dbReference type="PANTHER" id="PTHR33990:SF2">
    <property type="entry name" value="PHNB-LIKE DOMAIN-CONTAINING PROTEIN"/>
    <property type="match status" value="1"/>
</dbReference>
<evidence type="ECO:0000313" key="3">
    <source>
        <dbReference type="Proteomes" id="UP000199092"/>
    </source>
</evidence>
<organism evidence="2 3">
    <name type="scientific">Friedmanniella luteola</name>
    <dbReference type="NCBI Taxonomy" id="546871"/>
    <lineage>
        <taxon>Bacteria</taxon>
        <taxon>Bacillati</taxon>
        <taxon>Actinomycetota</taxon>
        <taxon>Actinomycetes</taxon>
        <taxon>Propionibacteriales</taxon>
        <taxon>Nocardioidaceae</taxon>
        <taxon>Friedmanniella</taxon>
    </lineage>
</organism>
<sequence length="162" mass="17601">MPAITPCLWFAGQAEEAARFYVSVFPNSRVLSVNPAPEGTPSATPGEALTVEFELDGVRFTGLNGGPQFHFDEAVSFQIDTADQAETDHYWDALIADGGEESVCGWLKDRFGLSWQVVPRRLTELMTDADPARAGRAMQAMLQMRRIDIAAIEAAAEPVPAS</sequence>
<keyword evidence="3" id="KW-1185">Reference proteome</keyword>
<dbReference type="STRING" id="546871.SAMN04488543_0597"/>
<dbReference type="InterPro" id="IPR028973">
    <property type="entry name" value="PhnB-like"/>
</dbReference>
<dbReference type="AlphaFoldDB" id="A0A1H1MBU5"/>
<dbReference type="RefSeq" id="WP_091409977.1">
    <property type="nucleotide sequence ID" value="NZ_LT629749.1"/>
</dbReference>
<keyword evidence="2" id="KW-0489">Methyltransferase</keyword>
<dbReference type="Proteomes" id="UP000199092">
    <property type="component" value="Chromosome I"/>
</dbReference>
<reference evidence="2 3" key="1">
    <citation type="submission" date="2016-10" db="EMBL/GenBank/DDBJ databases">
        <authorList>
            <person name="de Groot N.N."/>
        </authorList>
    </citation>
    <scope>NUCLEOTIDE SEQUENCE [LARGE SCALE GENOMIC DNA]</scope>
    <source>
        <strain evidence="2 3">DSM 21741</strain>
    </source>
</reference>
<protein>
    <submittedName>
        <fullName evidence="2">Glyoxalase superfamily enzyme, possibly 3-demethylubiquinone-9 3-methyltransferase</fullName>
    </submittedName>
</protein>
<feature type="domain" description="PhnB-like" evidence="1">
    <location>
        <begin position="3"/>
        <end position="118"/>
    </location>
</feature>
<keyword evidence="2" id="KW-0808">Transferase</keyword>
<gene>
    <name evidence="2" type="ORF">SAMN04488543_0597</name>
</gene>
<dbReference type="GO" id="GO:0008168">
    <property type="term" value="F:methyltransferase activity"/>
    <property type="evidence" value="ECO:0007669"/>
    <property type="project" value="UniProtKB-KW"/>
</dbReference>
<evidence type="ECO:0000259" key="1">
    <source>
        <dbReference type="Pfam" id="PF06983"/>
    </source>
</evidence>
<dbReference type="SUPFAM" id="SSF54593">
    <property type="entry name" value="Glyoxalase/Bleomycin resistance protein/Dihydroxybiphenyl dioxygenase"/>
    <property type="match status" value="1"/>
</dbReference>
<evidence type="ECO:0000313" key="2">
    <source>
        <dbReference type="EMBL" id="SDR84206.1"/>
    </source>
</evidence>
<keyword evidence="2" id="KW-0830">Ubiquinone</keyword>
<dbReference type="InterPro" id="IPR029068">
    <property type="entry name" value="Glyas_Bleomycin-R_OHBP_Dase"/>
</dbReference>
<proteinExistence type="predicted"/>